<accession>A0A8J7JYL7</accession>
<dbReference type="Proteomes" id="UP000640333">
    <property type="component" value="Unassembled WGS sequence"/>
</dbReference>
<dbReference type="InterPro" id="IPR012675">
    <property type="entry name" value="Beta-grasp_dom_sf"/>
</dbReference>
<feature type="domain" description="2Fe-2S ferredoxin-type" evidence="1">
    <location>
        <begin position="13"/>
        <end position="104"/>
    </location>
</feature>
<dbReference type="InterPro" id="IPR001041">
    <property type="entry name" value="2Fe-2S_ferredoxin-type"/>
</dbReference>
<organism evidence="2 3">
    <name type="scientific">Pontibacterium sinense</name>
    <dbReference type="NCBI Taxonomy" id="2781979"/>
    <lineage>
        <taxon>Bacteria</taxon>
        <taxon>Pseudomonadati</taxon>
        <taxon>Pseudomonadota</taxon>
        <taxon>Gammaproteobacteria</taxon>
        <taxon>Oceanospirillales</taxon>
        <taxon>Oceanospirillaceae</taxon>
        <taxon>Pontibacterium</taxon>
    </lineage>
</organism>
<keyword evidence="3" id="KW-1185">Reference proteome</keyword>
<comment type="caution">
    <text evidence="2">The sequence shown here is derived from an EMBL/GenBank/DDBJ whole genome shotgun (WGS) entry which is preliminary data.</text>
</comment>
<dbReference type="Gene3D" id="3.10.20.30">
    <property type="match status" value="1"/>
</dbReference>
<dbReference type="PROSITE" id="PS00197">
    <property type="entry name" value="2FE2S_FER_1"/>
    <property type="match status" value="1"/>
</dbReference>
<proteinExistence type="predicted"/>
<evidence type="ECO:0000313" key="2">
    <source>
        <dbReference type="EMBL" id="MBE9396599.1"/>
    </source>
</evidence>
<dbReference type="SUPFAM" id="SSF54292">
    <property type="entry name" value="2Fe-2S ferredoxin-like"/>
    <property type="match status" value="1"/>
</dbReference>
<dbReference type="InterPro" id="IPR036010">
    <property type="entry name" value="2Fe-2S_ferredoxin-like_sf"/>
</dbReference>
<dbReference type="Pfam" id="PF00111">
    <property type="entry name" value="Fer2"/>
    <property type="match status" value="1"/>
</dbReference>
<sequence>MSTQTVETDIKVHRIQVVNRNQEYLCRDDKSLLVGMELQNTQAIEVGCRGGGCGMCKIRILDGEFEKKRMSRAHVSEAEEGEGFALACRILPRGDMVIESDHFEPAQ</sequence>
<protein>
    <submittedName>
        <fullName evidence="2">2Fe-2S iron-sulfur cluster binding domain-containing protein</fullName>
    </submittedName>
</protein>
<dbReference type="EMBL" id="JADEYS010000003">
    <property type="protein sequence ID" value="MBE9396599.1"/>
    <property type="molecule type" value="Genomic_DNA"/>
</dbReference>
<dbReference type="PROSITE" id="PS51085">
    <property type="entry name" value="2FE2S_FER_2"/>
    <property type="match status" value="1"/>
</dbReference>
<dbReference type="GO" id="GO:0051537">
    <property type="term" value="F:2 iron, 2 sulfur cluster binding"/>
    <property type="evidence" value="ECO:0007669"/>
    <property type="project" value="InterPro"/>
</dbReference>
<gene>
    <name evidence="2" type="ORF">IOQ59_04910</name>
</gene>
<dbReference type="RefSeq" id="WP_193952143.1">
    <property type="nucleotide sequence ID" value="NZ_JADEYS010000003.1"/>
</dbReference>
<dbReference type="AlphaFoldDB" id="A0A8J7JYL7"/>
<evidence type="ECO:0000259" key="1">
    <source>
        <dbReference type="PROSITE" id="PS51085"/>
    </source>
</evidence>
<reference evidence="2" key="1">
    <citation type="submission" date="2020-10" db="EMBL/GenBank/DDBJ databases">
        <title>Bacterium isolated from coastal waters sediment.</title>
        <authorList>
            <person name="Chen R.-J."/>
            <person name="Lu D.-C."/>
            <person name="Zhu K.-L."/>
            <person name="Du Z.-J."/>
        </authorList>
    </citation>
    <scope>NUCLEOTIDE SEQUENCE</scope>
    <source>
        <strain evidence="2">N1Y112</strain>
    </source>
</reference>
<dbReference type="InterPro" id="IPR006058">
    <property type="entry name" value="2Fe2S_fd_BS"/>
</dbReference>
<evidence type="ECO:0000313" key="3">
    <source>
        <dbReference type="Proteomes" id="UP000640333"/>
    </source>
</evidence>
<name>A0A8J7JYL7_9GAMM</name>